<organism evidence="1 2">
    <name type="scientific">Kitasatospora paracochleata</name>
    <dbReference type="NCBI Taxonomy" id="58354"/>
    <lineage>
        <taxon>Bacteria</taxon>
        <taxon>Bacillati</taxon>
        <taxon>Actinomycetota</taxon>
        <taxon>Actinomycetes</taxon>
        <taxon>Kitasatosporales</taxon>
        <taxon>Streptomycetaceae</taxon>
        <taxon>Kitasatospora</taxon>
    </lineage>
</organism>
<gene>
    <name evidence="1" type="ORF">FHR36_004430</name>
</gene>
<dbReference type="Proteomes" id="UP001206483">
    <property type="component" value="Unassembled WGS sequence"/>
</dbReference>
<proteinExistence type="predicted"/>
<comment type="caution">
    <text evidence="1">The sequence shown here is derived from an EMBL/GenBank/DDBJ whole genome shotgun (WGS) entry which is preliminary data.</text>
</comment>
<dbReference type="EMBL" id="JAMZDX010000004">
    <property type="protein sequence ID" value="MCP2311267.1"/>
    <property type="molecule type" value="Genomic_DNA"/>
</dbReference>
<name>A0ABT1J1G2_9ACTN</name>
<protein>
    <recommendedName>
        <fullName evidence="3">Immunity protein 35 of polymorphic toxin system</fullName>
    </recommendedName>
</protein>
<dbReference type="Pfam" id="PF19692">
    <property type="entry name" value="DUF6193"/>
    <property type="match status" value="1"/>
</dbReference>
<dbReference type="RefSeq" id="WP_253799897.1">
    <property type="nucleotide sequence ID" value="NZ_BAAAUB010000074.1"/>
</dbReference>
<evidence type="ECO:0008006" key="3">
    <source>
        <dbReference type="Google" id="ProtNLM"/>
    </source>
</evidence>
<evidence type="ECO:0000313" key="1">
    <source>
        <dbReference type="EMBL" id="MCP2311267.1"/>
    </source>
</evidence>
<keyword evidence="2" id="KW-1185">Reference proteome</keyword>
<dbReference type="InterPro" id="IPR045682">
    <property type="entry name" value="DUF6193"/>
</dbReference>
<accession>A0ABT1J1G2</accession>
<reference evidence="1 2" key="1">
    <citation type="submission" date="2022-06" db="EMBL/GenBank/DDBJ databases">
        <title>Sequencing the genomes of 1000 actinobacteria strains.</title>
        <authorList>
            <person name="Klenk H.-P."/>
        </authorList>
    </citation>
    <scope>NUCLEOTIDE SEQUENCE [LARGE SCALE GENOMIC DNA]</scope>
    <source>
        <strain evidence="1 2">DSM 41656</strain>
    </source>
</reference>
<evidence type="ECO:0000313" key="2">
    <source>
        <dbReference type="Proteomes" id="UP001206483"/>
    </source>
</evidence>
<sequence>MISAAVEPDPIEPGGEDALAVALARAAAELGLELPEPAEVREGRVEFGVMDDRLVVVVQYRSDLRYRVRCRKQGAWLAYGVTGELGEAARAVAAWTGGADLEGTRAAAPFVGFNAWALDHEREPFDRVEVAWRAKIDLAGLPARNDRPYVRALLEAAHAQPRLRRLMPVTSHFMLWFSATVEWPYERVGYSVDPRPDGFVVRAGGKHVTTAATAEESVAVVVAHLPDEVGPAR</sequence>